<organism evidence="1 2">
    <name type="scientific">Brucella tritici</name>
    <dbReference type="NCBI Taxonomy" id="94626"/>
    <lineage>
        <taxon>Bacteria</taxon>
        <taxon>Pseudomonadati</taxon>
        <taxon>Pseudomonadota</taxon>
        <taxon>Alphaproteobacteria</taxon>
        <taxon>Hyphomicrobiales</taxon>
        <taxon>Brucellaceae</taxon>
        <taxon>Brucella/Ochrobactrum group</taxon>
        <taxon>Brucella</taxon>
    </lineage>
</organism>
<accession>A0A7V8B0H2</accession>
<evidence type="ECO:0000313" key="1">
    <source>
        <dbReference type="EMBL" id="KAB2654636.1"/>
    </source>
</evidence>
<reference evidence="1 2" key="1">
    <citation type="submission" date="2019-09" db="EMBL/GenBank/DDBJ databases">
        <title>Taxonomic organization of the family Brucellaceae based on a phylogenomic approach.</title>
        <authorList>
            <person name="Leclercq S."/>
            <person name="Cloeckaert A."/>
            <person name="Zygmunt M.S."/>
        </authorList>
    </citation>
    <scope>NUCLEOTIDE SEQUENCE [LARGE SCALE GENOMIC DNA]</scope>
    <source>
        <strain evidence="1 2">TA93</strain>
    </source>
</reference>
<dbReference type="Proteomes" id="UP000460650">
    <property type="component" value="Unassembled WGS sequence"/>
</dbReference>
<protein>
    <submittedName>
        <fullName evidence="1">Uncharacterized protein</fullName>
    </submittedName>
</protein>
<dbReference type="RefSeq" id="WP_151610614.1">
    <property type="nucleotide sequence ID" value="NZ_WBVY01000012.1"/>
</dbReference>
<sequence>MDAIPVLLPGQTLQDARSMIEDVCSFRTADTNLIIEDCRAYYGDKASIMAAWFGMDAWFEGDDASKAKWATVLKHMIQ</sequence>
<proteinExistence type="predicted"/>
<gene>
    <name evidence="1" type="ORF">F9K94_23625</name>
</gene>
<comment type="caution">
    <text evidence="1">The sequence shown here is derived from an EMBL/GenBank/DDBJ whole genome shotgun (WGS) entry which is preliminary data.</text>
</comment>
<dbReference type="AlphaFoldDB" id="A0A7V8B0H2"/>
<evidence type="ECO:0000313" key="2">
    <source>
        <dbReference type="Proteomes" id="UP000460650"/>
    </source>
</evidence>
<dbReference type="EMBL" id="WBVY01000012">
    <property type="protein sequence ID" value="KAB2654636.1"/>
    <property type="molecule type" value="Genomic_DNA"/>
</dbReference>
<name>A0A7V8B0H2_9HYPH</name>